<accession>A0AAJ4XDJ6</accession>
<dbReference type="KEGG" id="smiz:4412673_03139"/>
<dbReference type="Proteomes" id="UP000215355">
    <property type="component" value="Chromosome 1"/>
</dbReference>
<evidence type="ECO:0000256" key="1">
    <source>
        <dbReference type="SAM" id="SignalP"/>
    </source>
</evidence>
<sequence length="229" mass="25643">MKRLFLSLAILLMGFAVIAQSKQPLHGAYLAKDGNVNHLWLFVDGYSSYIQYEDNKYISTWGGPFSTANNGIQVKVEYNDANPAEIGTEKATNAQLDGKGIKMGNLNFTKQTANKQDLDGLWRITGRKEKDKMSTIPRGDRKTIKILVDGYFQWIAINPAEKGFYGTGGGKYSFKDKKYTENILFFSRDNSRVGASLSFDGEIKDGAWNHSGLSSKGDPIFEIWSRDNK</sequence>
<evidence type="ECO:0008006" key="4">
    <source>
        <dbReference type="Google" id="ProtNLM"/>
    </source>
</evidence>
<dbReference type="Gene3D" id="2.40.128.490">
    <property type="entry name" value="Uncharacterised protein PF14869, DUF4488"/>
    <property type="match status" value="1"/>
</dbReference>
<feature type="chain" id="PRO_5042495625" description="Membrane or secreted protein" evidence="1">
    <location>
        <begin position="22"/>
        <end position="229"/>
    </location>
</feature>
<name>A0AAJ4XDJ6_9SPHI</name>
<evidence type="ECO:0000313" key="3">
    <source>
        <dbReference type="Proteomes" id="UP000215355"/>
    </source>
</evidence>
<dbReference type="EMBL" id="LT906468">
    <property type="protein sequence ID" value="SNV54897.1"/>
    <property type="molecule type" value="Genomic_DNA"/>
</dbReference>
<protein>
    <recommendedName>
        <fullName evidence="4">Membrane or secreted protein</fullName>
    </recommendedName>
</protein>
<feature type="signal peptide" evidence="1">
    <location>
        <begin position="1"/>
        <end position="21"/>
    </location>
</feature>
<dbReference type="AlphaFoldDB" id="A0AAJ4XDJ6"/>
<proteinExistence type="predicted"/>
<organism evidence="2 3">
    <name type="scientific">Sphingobacterium mizutaii</name>
    <dbReference type="NCBI Taxonomy" id="1010"/>
    <lineage>
        <taxon>Bacteria</taxon>
        <taxon>Pseudomonadati</taxon>
        <taxon>Bacteroidota</taxon>
        <taxon>Sphingobacteriia</taxon>
        <taxon>Sphingobacteriales</taxon>
        <taxon>Sphingobacteriaceae</taxon>
        <taxon>Sphingobacterium</taxon>
    </lineage>
</organism>
<evidence type="ECO:0000313" key="2">
    <source>
        <dbReference type="EMBL" id="SNV54897.1"/>
    </source>
</evidence>
<dbReference type="RefSeq" id="WP_093098450.1">
    <property type="nucleotide sequence ID" value="NZ_FNGK01000002.1"/>
</dbReference>
<keyword evidence="1" id="KW-0732">Signal</keyword>
<gene>
    <name evidence="2" type="ORF">SAMEA4412673_03139</name>
</gene>
<reference evidence="2 3" key="1">
    <citation type="submission" date="2017-06" db="EMBL/GenBank/DDBJ databases">
        <authorList>
            <consortium name="Pathogen Informatics"/>
        </authorList>
    </citation>
    <scope>NUCLEOTIDE SEQUENCE [LARGE SCALE GENOMIC DNA]</scope>
    <source>
        <strain evidence="2 3">NCTC12149</strain>
    </source>
</reference>